<evidence type="ECO:0000256" key="1">
    <source>
        <dbReference type="ARBA" id="ARBA00017378"/>
    </source>
</evidence>
<dbReference type="Gene3D" id="3.30.70.1450">
    <property type="entry name" value="Regulator of K+ conductance, C-terminal domain"/>
    <property type="match status" value="2"/>
</dbReference>
<sequence>MRVIIIGAGKVGYNIAQILAYENQDVVVIEQNEERARHLEENLDVQVVIGSGASCRTLEEAGIKEASLLVAVTEIDEVNMIACMMAKQYGVLKTIARVRNPEYVEDNKLNKGAISGIDLIINPELVTAKEIAKLIEVPEALDVVYYADGKIQLLELKIPGHAPVAGKKMKDLKFNCPFLIVAIVREGHMIIPRGDDVVLPEDIIFILGKTKEMIRIERFLGTERQKAERVMILGGDLTGYHLAKILEERKISVKVIEKDYKRCMEISKHLENTLVLHGDGTDLDLLKEEGAGETDVFVCLTDDDKLNLLVALLSKHLGAKRTIAQVRRSDYISLMEGVGVDVGISPRILTANAILRFIKKGVNVVSVTLLSQAQAEMMELVVTPESKVVNKKLKELVFPTGAIIGSIYRNNQVIVPTGEDYLKSGDTVTVFALPKAIGKVEEYFTAK</sequence>
<organism evidence="9 10">
    <name type="scientific">Thermanaerosceptrum fracticalcis</name>
    <dbReference type="NCBI Taxonomy" id="1712410"/>
    <lineage>
        <taxon>Bacteria</taxon>
        <taxon>Bacillati</taxon>
        <taxon>Bacillota</taxon>
        <taxon>Clostridia</taxon>
        <taxon>Eubacteriales</taxon>
        <taxon>Peptococcaceae</taxon>
        <taxon>Thermanaerosceptrum</taxon>
    </lineage>
</organism>
<dbReference type="Pfam" id="PF02080">
    <property type="entry name" value="TrkA_C"/>
    <property type="match status" value="2"/>
</dbReference>
<reference evidence="9 10" key="1">
    <citation type="journal article" date="2019" name="Front. Microbiol.">
        <title>Thermoanaerosceptrum fracticalcis gen. nov. sp. nov., a Novel Fumarate-Fermenting Microorganism From a Deep Fractured Carbonate Aquifer of the US Great Basin.</title>
        <authorList>
            <person name="Hamilton-Brehm S.D."/>
            <person name="Stewart L.E."/>
            <person name="Zavarin M."/>
            <person name="Caldwell M."/>
            <person name="Lawson P.A."/>
            <person name="Onstott T.C."/>
            <person name="Grzymski J."/>
            <person name="Neveux I."/>
            <person name="Lollar B.S."/>
            <person name="Russell C.E."/>
            <person name="Moser D.P."/>
        </authorList>
    </citation>
    <scope>NUCLEOTIDE SEQUENCE [LARGE SCALE GENOMIC DNA]</scope>
    <source>
        <strain evidence="9 10">DRI-13</strain>
    </source>
</reference>
<dbReference type="NCBIfam" id="NF007031">
    <property type="entry name" value="PRK09496.1-2"/>
    <property type="match status" value="1"/>
</dbReference>
<feature type="domain" description="RCK N-terminal" evidence="7">
    <location>
        <begin position="1"/>
        <end position="121"/>
    </location>
</feature>
<evidence type="ECO:0000259" key="7">
    <source>
        <dbReference type="PROSITE" id="PS51201"/>
    </source>
</evidence>
<evidence type="ECO:0000256" key="3">
    <source>
        <dbReference type="ARBA" id="ARBA00022538"/>
    </source>
</evidence>
<dbReference type="InterPro" id="IPR006036">
    <property type="entry name" value="K_uptake_TrkA"/>
</dbReference>
<dbReference type="NCBIfam" id="NF007033">
    <property type="entry name" value="PRK09496.1-5"/>
    <property type="match status" value="1"/>
</dbReference>
<dbReference type="Gene3D" id="3.40.50.720">
    <property type="entry name" value="NAD(P)-binding Rossmann-like Domain"/>
    <property type="match status" value="2"/>
</dbReference>
<dbReference type="PANTHER" id="PTHR43833">
    <property type="entry name" value="POTASSIUM CHANNEL PROTEIN 2-RELATED-RELATED"/>
    <property type="match status" value="1"/>
</dbReference>
<dbReference type="NCBIfam" id="NF007041">
    <property type="entry name" value="PRK09496.3-4"/>
    <property type="match status" value="1"/>
</dbReference>
<keyword evidence="5" id="KW-0520">NAD</keyword>
<dbReference type="KEGG" id="tfr:BR63_05500"/>
<dbReference type="NCBIfam" id="NF007034">
    <property type="entry name" value="PRK09496.2-1"/>
    <property type="match status" value="1"/>
</dbReference>
<keyword evidence="3" id="KW-0633">Potassium transport</keyword>
<dbReference type="GO" id="GO:0005886">
    <property type="term" value="C:plasma membrane"/>
    <property type="evidence" value="ECO:0007669"/>
    <property type="project" value="InterPro"/>
</dbReference>
<dbReference type="PROSITE" id="PS51201">
    <property type="entry name" value="RCK_N"/>
    <property type="match status" value="2"/>
</dbReference>
<evidence type="ECO:0000256" key="6">
    <source>
        <dbReference type="ARBA" id="ARBA00023065"/>
    </source>
</evidence>
<dbReference type="InterPro" id="IPR036291">
    <property type="entry name" value="NAD(P)-bd_dom_sf"/>
</dbReference>
<keyword evidence="10" id="KW-1185">Reference proteome</keyword>
<dbReference type="NCBIfam" id="NF007036">
    <property type="entry name" value="PRK09496.2-3"/>
    <property type="match status" value="1"/>
</dbReference>
<accession>A0A7G6E159</accession>
<dbReference type="OrthoDB" id="9775180at2"/>
<proteinExistence type="predicted"/>
<feature type="domain" description="RCK C-terminal" evidence="8">
    <location>
        <begin position="141"/>
        <end position="222"/>
    </location>
</feature>
<dbReference type="NCBIfam" id="NF007039">
    <property type="entry name" value="PRK09496.3-2"/>
    <property type="match status" value="1"/>
</dbReference>
<dbReference type="PRINTS" id="PR00335">
    <property type="entry name" value="KUPTAKETRKA"/>
</dbReference>
<dbReference type="GO" id="GO:0015079">
    <property type="term" value="F:potassium ion transmembrane transporter activity"/>
    <property type="evidence" value="ECO:0007669"/>
    <property type="project" value="InterPro"/>
</dbReference>
<evidence type="ECO:0000313" key="9">
    <source>
        <dbReference type="EMBL" id="QNB45813.1"/>
    </source>
</evidence>
<keyword evidence="6" id="KW-0406">Ion transport</keyword>
<dbReference type="EMBL" id="CP045798">
    <property type="protein sequence ID" value="QNB45813.1"/>
    <property type="molecule type" value="Genomic_DNA"/>
</dbReference>
<evidence type="ECO:0000259" key="8">
    <source>
        <dbReference type="PROSITE" id="PS51202"/>
    </source>
</evidence>
<evidence type="ECO:0000313" key="10">
    <source>
        <dbReference type="Proteomes" id="UP000515847"/>
    </source>
</evidence>
<dbReference type="Proteomes" id="UP000515847">
    <property type="component" value="Chromosome"/>
</dbReference>
<dbReference type="PROSITE" id="PS51202">
    <property type="entry name" value="RCK_C"/>
    <property type="match status" value="2"/>
</dbReference>
<evidence type="ECO:0000256" key="5">
    <source>
        <dbReference type="ARBA" id="ARBA00023027"/>
    </source>
</evidence>
<dbReference type="RefSeq" id="WP_034424186.1">
    <property type="nucleotide sequence ID" value="NZ_CP045798.1"/>
</dbReference>
<dbReference type="NCBIfam" id="NF007032">
    <property type="entry name" value="PRK09496.1-4"/>
    <property type="match status" value="1"/>
</dbReference>
<feature type="domain" description="RCK C-terminal" evidence="8">
    <location>
        <begin position="365"/>
        <end position="446"/>
    </location>
</feature>
<dbReference type="Pfam" id="PF02254">
    <property type="entry name" value="TrkA_N"/>
    <property type="match status" value="2"/>
</dbReference>
<name>A0A7G6E159_THEFR</name>
<feature type="domain" description="RCK N-terminal" evidence="7">
    <location>
        <begin position="227"/>
        <end position="346"/>
    </location>
</feature>
<dbReference type="NCBIfam" id="NF007038">
    <property type="entry name" value="PRK09496.2-6"/>
    <property type="match status" value="1"/>
</dbReference>
<dbReference type="InterPro" id="IPR050721">
    <property type="entry name" value="Trk_Ktr_HKT_K-transport"/>
</dbReference>
<evidence type="ECO:0000256" key="2">
    <source>
        <dbReference type="ARBA" id="ARBA00022448"/>
    </source>
</evidence>
<keyword evidence="2" id="KW-0813">Transport</keyword>
<evidence type="ECO:0000256" key="4">
    <source>
        <dbReference type="ARBA" id="ARBA00022958"/>
    </source>
</evidence>
<dbReference type="InterPro" id="IPR006037">
    <property type="entry name" value="RCK_C"/>
</dbReference>
<dbReference type="AlphaFoldDB" id="A0A7G6E159"/>
<protein>
    <recommendedName>
        <fullName evidence="1">Trk system potassium uptake protein TrkA</fullName>
    </recommendedName>
</protein>
<dbReference type="InterPro" id="IPR003148">
    <property type="entry name" value="RCK_N"/>
</dbReference>
<dbReference type="SUPFAM" id="SSF51735">
    <property type="entry name" value="NAD(P)-binding Rossmann-fold domains"/>
    <property type="match status" value="2"/>
</dbReference>
<gene>
    <name evidence="9" type="primary">trkA</name>
    <name evidence="9" type="ORF">BR63_05500</name>
</gene>
<dbReference type="InterPro" id="IPR036721">
    <property type="entry name" value="RCK_C_sf"/>
</dbReference>
<keyword evidence="4" id="KW-0630">Potassium</keyword>
<dbReference type="SUPFAM" id="SSF116726">
    <property type="entry name" value="TrkA C-terminal domain-like"/>
    <property type="match status" value="2"/>
</dbReference>
<dbReference type="PANTHER" id="PTHR43833:SF5">
    <property type="entry name" value="TRK SYSTEM POTASSIUM UPTAKE PROTEIN TRKA"/>
    <property type="match status" value="1"/>
</dbReference>